<dbReference type="Pfam" id="PF01432">
    <property type="entry name" value="Peptidase_M3"/>
    <property type="match status" value="1"/>
</dbReference>
<dbReference type="AlphaFoldDB" id="A0A7L7KSE1"/>
<dbReference type="EMBL" id="CP048914">
    <property type="protein sequence ID" value="QMS84864.1"/>
    <property type="molecule type" value="Genomic_DNA"/>
</dbReference>
<keyword evidence="4 6" id="KW-0862">Zinc</keyword>
<dbReference type="NCBIfam" id="TIGR02289">
    <property type="entry name" value="M3_not_pepF"/>
    <property type="match status" value="1"/>
</dbReference>
<evidence type="ECO:0000256" key="5">
    <source>
        <dbReference type="ARBA" id="ARBA00023049"/>
    </source>
</evidence>
<proteinExistence type="inferred from homology"/>
<sequence>MKFSEFTYERPDLEQYKAQMTDILNKMKDTPTVGEELALIKSVFDLQDELSTMAGLVSTRHSIDTRDEFYEKEQQFFNENIPHLQQYDQQFSIALLESKNRKALEQEFGTLLFDQAELQRKTFSEEIIPELQLENKLSMEYQKLLSSAKIEFKDGTYNLSQMRPFTQDLDRQTRHDAQLVVSKWFEDHEKEIDDIYDKMVEARHSMAIKLGYENYVQLGYDKLGRTDYNWKDVKTYRDQIYQDVVPVVNELAERKGKRIGIDNPKSYDLTLSFLDGNPTPKGDSKWQLNVAKTMYEEMSPKTGEFINFMIDKELLELDAKEGKSGGGYCTYFPTFETPFIFANFNGTSGDVDVLTHEAGHAFQVYSSRHNIPVYRWPTLEAAEIHSMSMEFLAWPWIDGFFKEDTPKYKFDHLASALSFLPYGVAVDEFQHGIYENPKLTPDERKTLWRSIEKKYLPFKDYDDDAFLDKGTFWYRQGHIFGVPFYYIDYTLAQVVAFQYWIKSQENHSKALEEYIALCERGGSKSFVALLDSASLENPFIQGTVSKIVKPIKAYLDGIDDTTL</sequence>
<keyword evidence="2 6" id="KW-0479">Metal-binding</keyword>
<comment type="cofactor">
    <cofactor evidence="6">
        <name>Zn(2+)</name>
        <dbReference type="ChEBI" id="CHEBI:29105"/>
    </cofactor>
    <text evidence="6">Binds 1 zinc ion.</text>
</comment>
<feature type="domain" description="Peptidase M3A/M3B catalytic" evidence="7">
    <location>
        <begin position="311"/>
        <end position="541"/>
    </location>
</feature>
<keyword evidence="5 6" id="KW-0482">Metalloprotease</keyword>
<evidence type="ECO:0000256" key="2">
    <source>
        <dbReference type="ARBA" id="ARBA00022723"/>
    </source>
</evidence>
<dbReference type="GO" id="GO:0046872">
    <property type="term" value="F:metal ion binding"/>
    <property type="evidence" value="ECO:0007669"/>
    <property type="project" value="UniProtKB-UniRule"/>
</dbReference>
<organism evidence="8 9">
    <name type="scientific">Candidatus Xianfuyuplasma coldseepsis</name>
    <dbReference type="NCBI Taxonomy" id="2782163"/>
    <lineage>
        <taxon>Bacteria</taxon>
        <taxon>Bacillati</taxon>
        <taxon>Mycoplasmatota</taxon>
        <taxon>Mollicutes</taxon>
        <taxon>Candidatus Izemoplasmatales</taxon>
        <taxon>Candidatus Izemoplasmataceae</taxon>
        <taxon>Candidatus Xianfuyuplasma</taxon>
    </lineage>
</organism>
<dbReference type="InterPro" id="IPR001567">
    <property type="entry name" value="Pept_M3A_M3B_dom"/>
</dbReference>
<evidence type="ECO:0000313" key="8">
    <source>
        <dbReference type="EMBL" id="QMS84864.1"/>
    </source>
</evidence>
<evidence type="ECO:0000256" key="4">
    <source>
        <dbReference type="ARBA" id="ARBA00022833"/>
    </source>
</evidence>
<name>A0A7L7KSE1_9MOLU</name>
<keyword evidence="3 6" id="KW-0378">Hydrolase</keyword>
<comment type="similarity">
    <text evidence="6">Belongs to the peptidase M3 family.</text>
</comment>
<evidence type="ECO:0000313" key="9">
    <source>
        <dbReference type="Proteomes" id="UP000514720"/>
    </source>
</evidence>
<accession>A0A7L7KSE1</accession>
<dbReference type="KEGG" id="xcl:G4Z02_03545"/>
<dbReference type="InterPro" id="IPR011976">
    <property type="entry name" value="Pept_M3B_oligopep-rel"/>
</dbReference>
<keyword evidence="1 6" id="KW-0645">Protease</keyword>
<dbReference type="CDD" id="cd09606">
    <property type="entry name" value="M3B_PepF"/>
    <property type="match status" value="1"/>
</dbReference>
<keyword evidence="9" id="KW-1185">Reference proteome</keyword>
<dbReference type="RefSeq" id="WP_258878485.1">
    <property type="nucleotide sequence ID" value="NZ_CP048914.1"/>
</dbReference>
<reference evidence="8 9" key="1">
    <citation type="submission" date="2020-02" db="EMBL/GenBank/DDBJ databases">
        <authorList>
            <person name="Zheng R.K."/>
            <person name="Sun C.M."/>
        </authorList>
    </citation>
    <scope>NUCLEOTIDE SEQUENCE [LARGE SCALE GENOMIC DNA]</scope>
    <source>
        <strain evidence="9">zrk13</strain>
    </source>
</reference>
<evidence type="ECO:0000259" key="7">
    <source>
        <dbReference type="Pfam" id="PF01432"/>
    </source>
</evidence>
<evidence type="ECO:0000256" key="1">
    <source>
        <dbReference type="ARBA" id="ARBA00022670"/>
    </source>
</evidence>
<evidence type="ECO:0000256" key="6">
    <source>
        <dbReference type="RuleBase" id="RU003435"/>
    </source>
</evidence>
<dbReference type="GO" id="GO:0004222">
    <property type="term" value="F:metalloendopeptidase activity"/>
    <property type="evidence" value="ECO:0007669"/>
    <property type="project" value="InterPro"/>
</dbReference>
<dbReference type="SUPFAM" id="SSF55486">
    <property type="entry name" value="Metalloproteases ('zincins'), catalytic domain"/>
    <property type="match status" value="1"/>
</dbReference>
<gene>
    <name evidence="8" type="ORF">G4Z02_03545</name>
</gene>
<protein>
    <submittedName>
        <fullName evidence="8">M3 family oligoendopeptidase</fullName>
    </submittedName>
</protein>
<dbReference type="GO" id="GO:0006508">
    <property type="term" value="P:proteolysis"/>
    <property type="evidence" value="ECO:0007669"/>
    <property type="project" value="UniProtKB-KW"/>
</dbReference>
<dbReference type="Gene3D" id="1.10.1370.30">
    <property type="match status" value="1"/>
</dbReference>
<evidence type="ECO:0000256" key="3">
    <source>
        <dbReference type="ARBA" id="ARBA00022801"/>
    </source>
</evidence>
<dbReference type="Proteomes" id="UP000514720">
    <property type="component" value="Chromosome"/>
</dbReference>